<dbReference type="InterPro" id="IPR020058">
    <property type="entry name" value="Glu/Gln-tRNA-synth_Ib_cat-dom"/>
</dbReference>
<comment type="caution">
    <text evidence="6">The sequence shown here is derived from an EMBL/GenBank/DDBJ whole genome shotgun (WGS) entry which is preliminary data.</text>
</comment>
<dbReference type="STRING" id="49451.A0A1J6JLI3"/>
<dbReference type="SUPFAM" id="SSF52374">
    <property type="entry name" value="Nucleotidylyl transferase"/>
    <property type="match status" value="1"/>
</dbReference>
<accession>A0A1J6JLI3</accession>
<dbReference type="GO" id="GO:0004818">
    <property type="term" value="F:glutamate-tRNA ligase activity"/>
    <property type="evidence" value="ECO:0007669"/>
    <property type="project" value="TreeGrafter"/>
</dbReference>
<dbReference type="GO" id="GO:0005524">
    <property type="term" value="F:ATP binding"/>
    <property type="evidence" value="ECO:0007669"/>
    <property type="project" value="UniProtKB-KW"/>
</dbReference>
<evidence type="ECO:0000313" key="7">
    <source>
        <dbReference type="Proteomes" id="UP000187609"/>
    </source>
</evidence>
<protein>
    <submittedName>
        <fullName evidence="6">Glutamate--trna ligase, chloroplasticmitochondrial</fullName>
    </submittedName>
</protein>
<dbReference type="PANTHER" id="PTHR43311">
    <property type="entry name" value="GLUTAMATE--TRNA LIGASE"/>
    <property type="match status" value="1"/>
</dbReference>
<evidence type="ECO:0000313" key="6">
    <source>
        <dbReference type="EMBL" id="OIT18642.1"/>
    </source>
</evidence>
<proteinExistence type="predicted"/>
<feature type="domain" description="Glutamyl/glutaminyl-tRNA synthetase class Ib catalytic" evidence="5">
    <location>
        <begin position="3"/>
        <end position="64"/>
    </location>
</feature>
<dbReference type="Pfam" id="PF00749">
    <property type="entry name" value="tRNA-synt_1c"/>
    <property type="match status" value="1"/>
</dbReference>
<dbReference type="Gramene" id="OIT18642">
    <property type="protein sequence ID" value="OIT18642"/>
    <property type="gene ID" value="A4A49_43808"/>
</dbReference>
<dbReference type="GO" id="GO:0006424">
    <property type="term" value="P:glutamyl-tRNA aminoacylation"/>
    <property type="evidence" value="ECO:0007669"/>
    <property type="project" value="TreeGrafter"/>
</dbReference>
<dbReference type="AlphaFoldDB" id="A0A1J6JLI3"/>
<evidence type="ECO:0000256" key="2">
    <source>
        <dbReference type="ARBA" id="ARBA00022741"/>
    </source>
</evidence>
<name>A0A1J6JLI3_NICAT</name>
<keyword evidence="2" id="KW-0547">Nucleotide-binding</keyword>
<feature type="non-terminal residue" evidence="6">
    <location>
        <position position="1"/>
    </location>
</feature>
<evidence type="ECO:0000256" key="1">
    <source>
        <dbReference type="ARBA" id="ARBA00022598"/>
    </source>
</evidence>
<dbReference type="PANTHER" id="PTHR43311:SF2">
    <property type="entry name" value="GLUTAMATE--TRNA LIGASE, MITOCHONDRIAL-RELATED"/>
    <property type="match status" value="1"/>
</dbReference>
<sequence length="76" mass="8985">ALYKQFAEKLLQSGHVYRCFCSNEELEKMKEIAKLKQLPPDFYTGRWASATEEEVVEELAKRGPSTHTDFEYQKRR</sequence>
<gene>
    <name evidence="6" type="primary">SYE_1</name>
    <name evidence="6" type="ORF">A4A49_43808</name>
</gene>
<dbReference type="SMR" id="A0A1J6JLI3"/>
<dbReference type="EMBL" id="MJEQ01020793">
    <property type="protein sequence ID" value="OIT18642.1"/>
    <property type="molecule type" value="Genomic_DNA"/>
</dbReference>
<evidence type="ECO:0000259" key="5">
    <source>
        <dbReference type="Pfam" id="PF00749"/>
    </source>
</evidence>
<dbReference type="Gene3D" id="3.90.800.10">
    <property type="entry name" value="Glutamyl-tRNA Synthetase, Domain 3"/>
    <property type="match status" value="1"/>
</dbReference>
<evidence type="ECO:0000256" key="4">
    <source>
        <dbReference type="ARBA" id="ARBA00023146"/>
    </source>
</evidence>
<keyword evidence="3" id="KW-0067">ATP-binding</keyword>
<keyword evidence="4" id="KW-0030">Aminoacyl-tRNA synthetase</keyword>
<dbReference type="Proteomes" id="UP000187609">
    <property type="component" value="Unassembled WGS sequence"/>
</dbReference>
<reference evidence="6" key="1">
    <citation type="submission" date="2016-11" db="EMBL/GenBank/DDBJ databases">
        <title>The genome of Nicotiana attenuata.</title>
        <authorList>
            <person name="Xu S."/>
            <person name="Brockmoeller T."/>
            <person name="Gaquerel E."/>
            <person name="Navarro A."/>
            <person name="Kuhl H."/>
            <person name="Gase K."/>
            <person name="Ling Z."/>
            <person name="Zhou W."/>
            <person name="Kreitzer C."/>
            <person name="Stanke M."/>
            <person name="Tang H."/>
            <person name="Lyons E."/>
            <person name="Pandey P."/>
            <person name="Pandey S.P."/>
            <person name="Timmermann B."/>
            <person name="Baldwin I.T."/>
        </authorList>
    </citation>
    <scope>NUCLEOTIDE SEQUENCE [LARGE SCALE GENOMIC DNA]</scope>
    <source>
        <strain evidence="6">UT</strain>
    </source>
</reference>
<dbReference type="InterPro" id="IPR049940">
    <property type="entry name" value="GluQ/Sye"/>
</dbReference>
<dbReference type="GO" id="GO:0005739">
    <property type="term" value="C:mitochondrion"/>
    <property type="evidence" value="ECO:0007669"/>
    <property type="project" value="TreeGrafter"/>
</dbReference>
<organism evidence="6 7">
    <name type="scientific">Nicotiana attenuata</name>
    <name type="common">Coyote tobacco</name>
    <dbReference type="NCBI Taxonomy" id="49451"/>
    <lineage>
        <taxon>Eukaryota</taxon>
        <taxon>Viridiplantae</taxon>
        <taxon>Streptophyta</taxon>
        <taxon>Embryophyta</taxon>
        <taxon>Tracheophyta</taxon>
        <taxon>Spermatophyta</taxon>
        <taxon>Magnoliopsida</taxon>
        <taxon>eudicotyledons</taxon>
        <taxon>Gunneridae</taxon>
        <taxon>Pentapetalae</taxon>
        <taxon>asterids</taxon>
        <taxon>lamiids</taxon>
        <taxon>Solanales</taxon>
        <taxon>Solanaceae</taxon>
        <taxon>Nicotianoideae</taxon>
        <taxon>Nicotianeae</taxon>
        <taxon>Nicotiana</taxon>
    </lineage>
</organism>
<keyword evidence="7" id="KW-1185">Reference proteome</keyword>
<evidence type="ECO:0000256" key="3">
    <source>
        <dbReference type="ARBA" id="ARBA00022840"/>
    </source>
</evidence>
<keyword evidence="1 6" id="KW-0436">Ligase</keyword>